<accession>A0A833MD06</accession>
<evidence type="ECO:0000259" key="1">
    <source>
        <dbReference type="Pfam" id="PF12728"/>
    </source>
</evidence>
<evidence type="ECO:0000313" key="3">
    <source>
        <dbReference type="Proteomes" id="UP000465601"/>
    </source>
</evidence>
<protein>
    <submittedName>
        <fullName evidence="2">Helix-turn-helix domain-containing protein</fullName>
    </submittedName>
</protein>
<comment type="caution">
    <text evidence="2">The sequence shown here is derived from an EMBL/GenBank/DDBJ whole genome shotgun (WGS) entry which is preliminary data.</text>
</comment>
<name>A0A833MD06_9FIRM</name>
<dbReference type="EMBL" id="WBZB01000047">
    <property type="protein sequence ID" value="KAB3527125.1"/>
    <property type="molecule type" value="Genomic_DNA"/>
</dbReference>
<dbReference type="OrthoDB" id="2083128at2"/>
<keyword evidence="3" id="KW-1185">Reference proteome</keyword>
<dbReference type="GO" id="GO:0003677">
    <property type="term" value="F:DNA binding"/>
    <property type="evidence" value="ECO:0007669"/>
    <property type="project" value="InterPro"/>
</dbReference>
<feature type="domain" description="Helix-turn-helix" evidence="1">
    <location>
        <begin position="6"/>
        <end position="53"/>
    </location>
</feature>
<dbReference type="Pfam" id="PF12728">
    <property type="entry name" value="HTH_17"/>
    <property type="match status" value="1"/>
</dbReference>
<dbReference type="InterPro" id="IPR041657">
    <property type="entry name" value="HTH_17"/>
</dbReference>
<dbReference type="InterPro" id="IPR010093">
    <property type="entry name" value="SinI_DNA-bd"/>
</dbReference>
<proteinExistence type="predicted"/>
<gene>
    <name evidence="2" type="ORF">F8153_13215</name>
</gene>
<organism evidence="2 3">
    <name type="scientific">Alkaliphilus serpentinus</name>
    <dbReference type="NCBI Taxonomy" id="1482731"/>
    <lineage>
        <taxon>Bacteria</taxon>
        <taxon>Bacillati</taxon>
        <taxon>Bacillota</taxon>
        <taxon>Clostridia</taxon>
        <taxon>Peptostreptococcales</taxon>
        <taxon>Natronincolaceae</taxon>
        <taxon>Alkaliphilus</taxon>
    </lineage>
</organism>
<dbReference type="Proteomes" id="UP000465601">
    <property type="component" value="Unassembled WGS sequence"/>
</dbReference>
<evidence type="ECO:0000313" key="2">
    <source>
        <dbReference type="EMBL" id="KAB3527125.1"/>
    </source>
</evidence>
<reference evidence="2 3" key="1">
    <citation type="submission" date="2019-10" db="EMBL/GenBank/DDBJ databases">
        <title>Alkaliphilus serpentinus sp. nov. and Alkaliphilus pronyensis sp. nov., two novel anaerobic alkaliphilic species isolated from the serpentinized-hosted hydrothermal field of the Prony Bay (New Caledonia).</title>
        <authorList>
            <person name="Postec A."/>
        </authorList>
    </citation>
    <scope>NUCLEOTIDE SEQUENCE [LARGE SCALE GENOMIC DNA]</scope>
    <source>
        <strain evidence="2 3">LacT</strain>
    </source>
</reference>
<dbReference type="NCBIfam" id="TIGR01764">
    <property type="entry name" value="excise"/>
    <property type="match status" value="1"/>
</dbReference>
<sequence length="72" mass="8212">MVEDILYTVTEASKLIKTNPAYVYELIHAGLIPVIKLGSIKIRRSSLLEFLAKYEGMDLTKPNNIKKLDFNE</sequence>
<dbReference type="AlphaFoldDB" id="A0A833MD06"/>